<dbReference type="PANTHER" id="PTHR43155:SF2">
    <property type="entry name" value="CYCLIC DI-GMP PHOSPHODIESTERASE PA4108"/>
    <property type="match status" value="1"/>
</dbReference>
<feature type="domain" description="HD" evidence="1">
    <location>
        <begin position="135"/>
        <end position="258"/>
    </location>
</feature>
<dbReference type="NCBIfam" id="TIGR00277">
    <property type="entry name" value="HDIG"/>
    <property type="match status" value="1"/>
</dbReference>
<dbReference type="CDD" id="cd00077">
    <property type="entry name" value="HDc"/>
    <property type="match status" value="1"/>
</dbReference>
<dbReference type="PROSITE" id="PS51831">
    <property type="entry name" value="HD"/>
    <property type="match status" value="1"/>
</dbReference>
<sequence>MRLISIQRCQAGMVLAQPICTDQGTILLNTDMELTEHIIERLKQKGVYTLYIQDEATEDLEVEEIVSPETRRAAVKVIYQGFSEIIHAEKKWKSRLSPNTITAFRNVFESILGDLKRNRKALGLLSDMYIQDHYVYAHSLNVAIYAAAVGLQLGYNDKELLELGIGAMLHDIGKLMIPDEILHKPGRLTDDEFSIMKKHTEYGFDYLRHQQGIPLLAAHCAYQHHERMDGSGYPRGLKGEDIHKYARLLAVCDVFDALTTNRVYREAMLPHNAMEIIFGGTGTQFESEVVEAFRRTVAIYPVGLTVTLSNGATGIVVDYNRNLPARPIVRVIKHEDGDKAEPYYEIDLSKELNITIVQCDTIL</sequence>
<dbReference type="InterPro" id="IPR006674">
    <property type="entry name" value="HD_domain"/>
</dbReference>
<keyword evidence="3" id="KW-0418">Kinase</keyword>
<evidence type="ECO:0000259" key="2">
    <source>
        <dbReference type="PROSITE" id="PS51832"/>
    </source>
</evidence>
<dbReference type="AlphaFoldDB" id="A0A0D1XTD0"/>
<accession>A0A0D1XTD0</accession>
<dbReference type="PANTHER" id="PTHR43155">
    <property type="entry name" value="CYCLIC DI-GMP PHOSPHODIESTERASE PA4108-RELATED"/>
    <property type="match status" value="1"/>
</dbReference>
<dbReference type="Gene3D" id="1.10.3210.10">
    <property type="entry name" value="Hypothetical protein af1432"/>
    <property type="match status" value="1"/>
</dbReference>
<dbReference type="EMBL" id="LGUG01000004">
    <property type="protein sequence ID" value="KON94903.1"/>
    <property type="molecule type" value="Genomic_DNA"/>
</dbReference>
<name>A0A0D1XTD0_ANEMI</name>
<reference evidence="4 6" key="2">
    <citation type="submission" date="2016-10" db="EMBL/GenBank/DDBJ databases">
        <authorList>
            <person name="de Groot N.N."/>
        </authorList>
    </citation>
    <scope>NUCLEOTIDE SEQUENCE [LARGE SCALE GENOMIC DNA]</scope>
    <source>
        <strain evidence="4 6">DSM 2895</strain>
    </source>
</reference>
<dbReference type="SUPFAM" id="SSF109604">
    <property type="entry name" value="HD-domain/PDEase-like"/>
    <property type="match status" value="1"/>
</dbReference>
<dbReference type="InterPro" id="IPR003607">
    <property type="entry name" value="HD/PDEase_dom"/>
</dbReference>
<evidence type="ECO:0000313" key="6">
    <source>
        <dbReference type="Proteomes" id="UP000182836"/>
    </source>
</evidence>
<dbReference type="SMART" id="SM00471">
    <property type="entry name" value="HDc"/>
    <property type="match status" value="1"/>
</dbReference>
<dbReference type="InterPro" id="IPR037522">
    <property type="entry name" value="HD_GYP_dom"/>
</dbReference>
<dbReference type="Proteomes" id="UP000037269">
    <property type="component" value="Unassembled WGS sequence"/>
</dbReference>
<dbReference type="GO" id="GO:0016301">
    <property type="term" value="F:kinase activity"/>
    <property type="evidence" value="ECO:0007669"/>
    <property type="project" value="UniProtKB-KW"/>
</dbReference>
<evidence type="ECO:0000313" key="3">
    <source>
        <dbReference type="EMBL" id="KON94903.1"/>
    </source>
</evidence>
<dbReference type="OrthoDB" id="9759601at2"/>
<dbReference type="RefSeq" id="WP_043065022.1">
    <property type="nucleotide sequence ID" value="NZ_BJOA01000078.1"/>
</dbReference>
<keyword evidence="3" id="KW-0808">Transferase</keyword>
<dbReference type="InterPro" id="IPR006675">
    <property type="entry name" value="HDIG_dom"/>
</dbReference>
<dbReference type="Proteomes" id="UP000182836">
    <property type="component" value="Unassembled WGS sequence"/>
</dbReference>
<dbReference type="STRING" id="47500.AF333_04795"/>
<reference evidence="3 5" key="1">
    <citation type="submission" date="2015-07" db="EMBL/GenBank/DDBJ databases">
        <title>Fjat-14205 dsm 2895.</title>
        <authorList>
            <person name="Liu B."/>
            <person name="Wang J."/>
            <person name="Zhu Y."/>
            <person name="Liu G."/>
            <person name="Chen Q."/>
            <person name="Chen Z."/>
            <person name="Lan J."/>
            <person name="Che J."/>
            <person name="Ge C."/>
            <person name="Shi H."/>
            <person name="Pan Z."/>
            <person name="Liu X."/>
        </authorList>
    </citation>
    <scope>NUCLEOTIDE SEQUENCE [LARGE SCALE GENOMIC DNA]</scope>
    <source>
        <strain evidence="3 5">DSM 2895</strain>
    </source>
</reference>
<gene>
    <name evidence="3" type="ORF">AF333_04795</name>
    <name evidence="4" type="ORF">SAMN04487909_109146</name>
</gene>
<dbReference type="PATRIC" id="fig|47500.8.peg.5429"/>
<dbReference type="EMBL" id="FNED01000009">
    <property type="protein sequence ID" value="SDI93499.1"/>
    <property type="molecule type" value="Genomic_DNA"/>
</dbReference>
<evidence type="ECO:0000259" key="1">
    <source>
        <dbReference type="PROSITE" id="PS51831"/>
    </source>
</evidence>
<feature type="domain" description="HD-GYP" evidence="2">
    <location>
        <begin position="113"/>
        <end position="309"/>
    </location>
</feature>
<dbReference type="Pfam" id="PF13487">
    <property type="entry name" value="HD_5"/>
    <property type="match status" value="1"/>
</dbReference>
<evidence type="ECO:0000313" key="5">
    <source>
        <dbReference type="Proteomes" id="UP000037269"/>
    </source>
</evidence>
<evidence type="ECO:0000313" key="4">
    <source>
        <dbReference type="EMBL" id="SDI93499.1"/>
    </source>
</evidence>
<keyword evidence="5" id="KW-1185">Reference proteome</keyword>
<dbReference type="GeneID" id="42304525"/>
<organism evidence="3 5">
    <name type="scientific">Aneurinibacillus migulanus</name>
    <name type="common">Bacillus migulanus</name>
    <dbReference type="NCBI Taxonomy" id="47500"/>
    <lineage>
        <taxon>Bacteria</taxon>
        <taxon>Bacillati</taxon>
        <taxon>Bacillota</taxon>
        <taxon>Bacilli</taxon>
        <taxon>Bacillales</taxon>
        <taxon>Paenibacillaceae</taxon>
        <taxon>Aneurinibacillus group</taxon>
        <taxon>Aneurinibacillus</taxon>
    </lineage>
</organism>
<proteinExistence type="predicted"/>
<protein>
    <submittedName>
        <fullName evidence="4">HDIG domain-containing protein</fullName>
    </submittedName>
    <submittedName>
        <fullName evidence="3">Histidine kinase</fullName>
    </submittedName>
</protein>
<dbReference type="PROSITE" id="PS51832">
    <property type="entry name" value="HD_GYP"/>
    <property type="match status" value="1"/>
</dbReference>